<keyword evidence="2" id="KW-1185">Reference proteome</keyword>
<evidence type="ECO:0000313" key="1">
    <source>
        <dbReference type="EMBL" id="KAI3789700.1"/>
    </source>
</evidence>
<dbReference type="EMBL" id="CM042009">
    <property type="protein sequence ID" value="KAI3789700.1"/>
    <property type="molecule type" value="Genomic_DNA"/>
</dbReference>
<evidence type="ECO:0000313" key="2">
    <source>
        <dbReference type="Proteomes" id="UP001055811"/>
    </source>
</evidence>
<gene>
    <name evidence="1" type="ORF">L2E82_02503</name>
</gene>
<dbReference type="Proteomes" id="UP001055811">
    <property type="component" value="Linkage Group LG01"/>
</dbReference>
<reference evidence="2" key="1">
    <citation type="journal article" date="2022" name="Mol. Ecol. Resour.">
        <title>The genomes of chicory, endive, great burdock and yacon provide insights into Asteraceae palaeo-polyploidization history and plant inulin production.</title>
        <authorList>
            <person name="Fan W."/>
            <person name="Wang S."/>
            <person name="Wang H."/>
            <person name="Wang A."/>
            <person name="Jiang F."/>
            <person name="Liu H."/>
            <person name="Zhao H."/>
            <person name="Xu D."/>
            <person name="Zhang Y."/>
        </authorList>
    </citation>
    <scope>NUCLEOTIDE SEQUENCE [LARGE SCALE GENOMIC DNA]</scope>
    <source>
        <strain evidence="2">cv. Punajuju</strain>
    </source>
</reference>
<name>A0ACB9H2X9_CICIN</name>
<organism evidence="1 2">
    <name type="scientific">Cichorium intybus</name>
    <name type="common">Chicory</name>
    <dbReference type="NCBI Taxonomy" id="13427"/>
    <lineage>
        <taxon>Eukaryota</taxon>
        <taxon>Viridiplantae</taxon>
        <taxon>Streptophyta</taxon>
        <taxon>Embryophyta</taxon>
        <taxon>Tracheophyta</taxon>
        <taxon>Spermatophyta</taxon>
        <taxon>Magnoliopsida</taxon>
        <taxon>eudicotyledons</taxon>
        <taxon>Gunneridae</taxon>
        <taxon>Pentapetalae</taxon>
        <taxon>asterids</taxon>
        <taxon>campanulids</taxon>
        <taxon>Asterales</taxon>
        <taxon>Asteraceae</taxon>
        <taxon>Cichorioideae</taxon>
        <taxon>Cichorieae</taxon>
        <taxon>Cichoriinae</taxon>
        <taxon>Cichorium</taxon>
    </lineage>
</organism>
<proteinExistence type="predicted"/>
<reference evidence="1 2" key="2">
    <citation type="journal article" date="2022" name="Mol. Ecol. Resour.">
        <title>The genomes of chicory, endive, great burdock and yacon provide insights into Asteraceae paleo-polyploidization history and plant inulin production.</title>
        <authorList>
            <person name="Fan W."/>
            <person name="Wang S."/>
            <person name="Wang H."/>
            <person name="Wang A."/>
            <person name="Jiang F."/>
            <person name="Liu H."/>
            <person name="Zhao H."/>
            <person name="Xu D."/>
            <person name="Zhang Y."/>
        </authorList>
    </citation>
    <scope>NUCLEOTIDE SEQUENCE [LARGE SCALE GENOMIC DNA]</scope>
    <source>
        <strain evidence="2">cv. Punajuju</strain>
        <tissue evidence="1">Leaves</tissue>
    </source>
</reference>
<sequence>MDPSSPMTKGLAEFIQWTVSNKRGCKDMSISGCATEGQTWVASTHAVTETSRFLARHEMTKRGDRLIRRMFMAMVAFRRSPLAGLVTEVMMSPELATTVAEAKQMAKLDFDGRRSRREKEPMRRVRVCCYAC</sequence>
<protein>
    <submittedName>
        <fullName evidence="1">Uncharacterized protein</fullName>
    </submittedName>
</protein>
<accession>A0ACB9H2X9</accession>
<comment type="caution">
    <text evidence="1">The sequence shown here is derived from an EMBL/GenBank/DDBJ whole genome shotgun (WGS) entry which is preliminary data.</text>
</comment>